<organism evidence="7 8">
    <name type="scientific">Rhodopseudomonas palustris</name>
    <dbReference type="NCBI Taxonomy" id="1076"/>
    <lineage>
        <taxon>Bacteria</taxon>
        <taxon>Pseudomonadati</taxon>
        <taxon>Pseudomonadota</taxon>
        <taxon>Alphaproteobacteria</taxon>
        <taxon>Hyphomicrobiales</taxon>
        <taxon>Nitrobacteraceae</taxon>
        <taxon>Rhodopseudomonas</taxon>
    </lineage>
</organism>
<dbReference type="GO" id="GO:0006351">
    <property type="term" value="P:DNA-templated transcription"/>
    <property type="evidence" value="ECO:0007669"/>
    <property type="project" value="TreeGrafter"/>
</dbReference>
<dbReference type="OrthoDB" id="9793571at2"/>
<dbReference type="Pfam" id="PF00126">
    <property type="entry name" value="HTH_1"/>
    <property type="match status" value="1"/>
</dbReference>
<dbReference type="Gene3D" id="3.40.190.10">
    <property type="entry name" value="Periplasmic binding protein-like II"/>
    <property type="match status" value="2"/>
</dbReference>
<dbReference type="Gene3D" id="1.10.10.10">
    <property type="entry name" value="Winged helix-like DNA-binding domain superfamily/Winged helix DNA-binding domain"/>
    <property type="match status" value="1"/>
</dbReference>
<dbReference type="GO" id="GO:0043565">
    <property type="term" value="F:sequence-specific DNA binding"/>
    <property type="evidence" value="ECO:0007669"/>
    <property type="project" value="TreeGrafter"/>
</dbReference>
<sequence length="302" mass="33547">MLKERELPLVALRAFAVAARSDSLSSAAEQLGVTHGAVSKQVRLLEDWLGQQVFTREGRSVALTPYGSVLAEQLSQSFRSIEAACQYVRRRRSKAVLAVEAPSTFAMYFLMPRLKRFEAANPDLAVWISTRMTGQTPDVASHDLLITRGSSGKIGGHSKASTALFEENLTPVCSVDLLQETVIATPEDLLTFPLITSATRPGHWEAWLKKAGLRDHLFEGGHRFDHMFVAMHAVREGFGSIVAPKEFFPGKPEWRLVCPFPDLVVKGEKYAAHPTSRADPRYLGRFLEWLKEEIRTSALSPS</sequence>
<dbReference type="PROSITE" id="PS50931">
    <property type="entry name" value="HTH_LYSR"/>
    <property type="match status" value="1"/>
</dbReference>
<dbReference type="InterPro" id="IPR058163">
    <property type="entry name" value="LysR-type_TF_proteobact-type"/>
</dbReference>
<dbReference type="EMBL" id="QKQS01000029">
    <property type="protein sequence ID" value="PZA09712.1"/>
    <property type="molecule type" value="Genomic_DNA"/>
</dbReference>
<evidence type="ECO:0000256" key="2">
    <source>
        <dbReference type="ARBA" id="ARBA00009437"/>
    </source>
</evidence>
<reference evidence="7 8" key="1">
    <citation type="submission" date="2018-06" db="EMBL/GenBank/DDBJ databases">
        <title>Draft Whole-Genome Sequence of the purple photosynthetic bacterium Rhodospeudomonas palustris XCP.</title>
        <authorList>
            <person name="Rayyan A."/>
            <person name="Meyer T.E."/>
            <person name="Kyndt J.A."/>
        </authorList>
    </citation>
    <scope>NUCLEOTIDE SEQUENCE [LARGE SCALE GENOMIC DNA]</scope>
    <source>
        <strain evidence="7 8">XCP</strain>
    </source>
</reference>
<evidence type="ECO:0000313" key="8">
    <source>
        <dbReference type="Proteomes" id="UP000248134"/>
    </source>
</evidence>
<dbReference type="Pfam" id="PF03466">
    <property type="entry name" value="LysR_substrate"/>
    <property type="match status" value="1"/>
</dbReference>
<dbReference type="InterPro" id="IPR036390">
    <property type="entry name" value="WH_DNA-bd_sf"/>
</dbReference>
<keyword evidence="5" id="KW-0804">Transcription</keyword>
<dbReference type="InterPro" id="IPR036388">
    <property type="entry name" value="WH-like_DNA-bd_sf"/>
</dbReference>
<feature type="domain" description="HTH lysR-type" evidence="6">
    <location>
        <begin position="7"/>
        <end position="64"/>
    </location>
</feature>
<protein>
    <submittedName>
        <fullName evidence="7">LysR family transcriptional regulator</fullName>
    </submittedName>
</protein>
<evidence type="ECO:0000256" key="5">
    <source>
        <dbReference type="ARBA" id="ARBA00023163"/>
    </source>
</evidence>
<comment type="caution">
    <text evidence="7">The sequence shown here is derived from an EMBL/GenBank/DDBJ whole genome shotgun (WGS) entry which is preliminary data.</text>
</comment>
<gene>
    <name evidence="7" type="ORF">DNX69_22580</name>
</gene>
<dbReference type="SUPFAM" id="SSF53850">
    <property type="entry name" value="Periplasmic binding protein-like II"/>
    <property type="match status" value="1"/>
</dbReference>
<comment type="similarity">
    <text evidence="2">Belongs to the LysR transcriptional regulatory family.</text>
</comment>
<dbReference type="Proteomes" id="UP000248134">
    <property type="component" value="Unassembled WGS sequence"/>
</dbReference>
<evidence type="ECO:0000256" key="1">
    <source>
        <dbReference type="ARBA" id="ARBA00003502"/>
    </source>
</evidence>
<dbReference type="AlphaFoldDB" id="A0A323UA46"/>
<comment type="function">
    <text evidence="1">NodD regulates the expression of the nodABCFE genes which encode other nodulation proteins. NodD is also a negative regulator of its own expression. Binds flavonoids as inducers.</text>
</comment>
<dbReference type="SUPFAM" id="SSF46785">
    <property type="entry name" value="Winged helix' DNA-binding domain"/>
    <property type="match status" value="1"/>
</dbReference>
<evidence type="ECO:0000313" key="7">
    <source>
        <dbReference type="EMBL" id="PZA09712.1"/>
    </source>
</evidence>
<evidence type="ECO:0000259" key="6">
    <source>
        <dbReference type="PROSITE" id="PS50931"/>
    </source>
</evidence>
<dbReference type="InterPro" id="IPR005119">
    <property type="entry name" value="LysR_subst-bd"/>
</dbReference>
<keyword evidence="3" id="KW-0805">Transcription regulation</keyword>
<keyword evidence="4" id="KW-0238">DNA-binding</keyword>
<evidence type="ECO:0000256" key="4">
    <source>
        <dbReference type="ARBA" id="ARBA00023125"/>
    </source>
</evidence>
<dbReference type="PANTHER" id="PTHR30537">
    <property type="entry name" value="HTH-TYPE TRANSCRIPTIONAL REGULATOR"/>
    <property type="match status" value="1"/>
</dbReference>
<dbReference type="PANTHER" id="PTHR30537:SF74">
    <property type="entry name" value="HTH-TYPE TRANSCRIPTIONAL REGULATOR TRPI"/>
    <property type="match status" value="1"/>
</dbReference>
<evidence type="ECO:0000256" key="3">
    <source>
        <dbReference type="ARBA" id="ARBA00023015"/>
    </source>
</evidence>
<dbReference type="GO" id="GO:0003700">
    <property type="term" value="F:DNA-binding transcription factor activity"/>
    <property type="evidence" value="ECO:0007669"/>
    <property type="project" value="InterPro"/>
</dbReference>
<accession>A0A323UA46</accession>
<name>A0A323UA46_RHOPL</name>
<proteinExistence type="inferred from homology"/>
<dbReference type="InterPro" id="IPR000847">
    <property type="entry name" value="LysR_HTH_N"/>
</dbReference>
<dbReference type="PRINTS" id="PR00039">
    <property type="entry name" value="HTHLYSR"/>
</dbReference>